<evidence type="ECO:0000256" key="1">
    <source>
        <dbReference type="ARBA" id="ARBA00011900"/>
    </source>
</evidence>
<evidence type="ECO:0000256" key="4">
    <source>
        <dbReference type="ARBA" id="ARBA00022691"/>
    </source>
</evidence>
<name>A0A1H9NJ98_9EURY</name>
<evidence type="ECO:0000313" key="9">
    <source>
        <dbReference type="Proteomes" id="UP000199114"/>
    </source>
</evidence>
<dbReference type="SUPFAM" id="SSF53335">
    <property type="entry name" value="S-adenosyl-L-methionine-dependent methyltransferases"/>
    <property type="match status" value="1"/>
</dbReference>
<evidence type="ECO:0000256" key="2">
    <source>
        <dbReference type="ARBA" id="ARBA00022603"/>
    </source>
</evidence>
<keyword evidence="9" id="KW-1185">Reference proteome</keyword>
<dbReference type="InterPro" id="IPR029063">
    <property type="entry name" value="SAM-dependent_MTases_sf"/>
</dbReference>
<evidence type="ECO:0000259" key="7">
    <source>
        <dbReference type="Pfam" id="PF07669"/>
    </source>
</evidence>
<feature type="domain" description="Type II methyltransferase M.TaqI-like" evidence="7">
    <location>
        <begin position="589"/>
        <end position="880"/>
    </location>
</feature>
<keyword evidence="2 8" id="KW-0489">Methyltransferase</keyword>
<proteinExistence type="predicted"/>
<dbReference type="Gene3D" id="3.40.50.150">
    <property type="entry name" value="Vaccinia Virus protein VP39"/>
    <property type="match status" value="1"/>
</dbReference>
<dbReference type="PANTHER" id="PTHR33841">
    <property type="entry name" value="DNA METHYLTRANSFERASE YEEA-RELATED"/>
    <property type="match status" value="1"/>
</dbReference>
<comment type="catalytic activity">
    <reaction evidence="5">
        <text>a 2'-deoxyadenosine in DNA + S-adenosyl-L-methionine = an N(6)-methyl-2'-deoxyadenosine in DNA + S-adenosyl-L-homocysteine + H(+)</text>
        <dbReference type="Rhea" id="RHEA:15197"/>
        <dbReference type="Rhea" id="RHEA-COMP:12418"/>
        <dbReference type="Rhea" id="RHEA-COMP:12419"/>
        <dbReference type="ChEBI" id="CHEBI:15378"/>
        <dbReference type="ChEBI" id="CHEBI:57856"/>
        <dbReference type="ChEBI" id="CHEBI:59789"/>
        <dbReference type="ChEBI" id="CHEBI:90615"/>
        <dbReference type="ChEBI" id="CHEBI:90616"/>
        <dbReference type="EC" id="2.1.1.72"/>
    </reaction>
</comment>
<evidence type="ECO:0000256" key="5">
    <source>
        <dbReference type="ARBA" id="ARBA00047942"/>
    </source>
</evidence>
<evidence type="ECO:0000256" key="3">
    <source>
        <dbReference type="ARBA" id="ARBA00022679"/>
    </source>
</evidence>
<gene>
    <name evidence="8" type="ORF">SAMN04489841_3615</name>
</gene>
<dbReference type="InterPro" id="IPR011639">
    <property type="entry name" value="MethylTrfase_TaqI-like_dom"/>
</dbReference>
<evidence type="ECO:0000313" key="8">
    <source>
        <dbReference type="EMBL" id="SER35735.1"/>
    </source>
</evidence>
<reference evidence="9" key="1">
    <citation type="submission" date="2016-10" db="EMBL/GenBank/DDBJ databases">
        <authorList>
            <person name="Varghese N."/>
            <person name="Submissions S."/>
        </authorList>
    </citation>
    <scope>NUCLEOTIDE SEQUENCE [LARGE SCALE GENOMIC DNA]</scope>
    <source>
        <strain evidence="9">DSM 25055</strain>
    </source>
</reference>
<dbReference type="GO" id="GO:0009007">
    <property type="term" value="F:site-specific DNA-methyltransferase (adenine-specific) activity"/>
    <property type="evidence" value="ECO:0007669"/>
    <property type="project" value="UniProtKB-EC"/>
</dbReference>
<dbReference type="PRINTS" id="PR00507">
    <property type="entry name" value="N12N6MTFRASE"/>
</dbReference>
<dbReference type="GO" id="GO:0006304">
    <property type="term" value="P:DNA modification"/>
    <property type="evidence" value="ECO:0007669"/>
    <property type="project" value="InterPro"/>
</dbReference>
<dbReference type="RefSeq" id="WP_090620073.1">
    <property type="nucleotide sequence ID" value="NZ_FOFD01000005.1"/>
</dbReference>
<feature type="coiled-coil region" evidence="6">
    <location>
        <begin position="680"/>
        <end position="707"/>
    </location>
</feature>
<dbReference type="STRING" id="1186196.SAMN04489841_3615"/>
<dbReference type="InterPro" id="IPR002052">
    <property type="entry name" value="DNA_methylase_N6_adenine_CS"/>
</dbReference>
<dbReference type="GO" id="GO:0003676">
    <property type="term" value="F:nucleic acid binding"/>
    <property type="evidence" value="ECO:0007669"/>
    <property type="project" value="InterPro"/>
</dbReference>
<organism evidence="8 9">
    <name type="scientific">Natrinema salaciae</name>
    <dbReference type="NCBI Taxonomy" id="1186196"/>
    <lineage>
        <taxon>Archaea</taxon>
        <taxon>Methanobacteriati</taxon>
        <taxon>Methanobacteriota</taxon>
        <taxon>Stenosarchaea group</taxon>
        <taxon>Halobacteria</taxon>
        <taxon>Halobacteriales</taxon>
        <taxon>Natrialbaceae</taxon>
        <taxon>Natrinema</taxon>
    </lineage>
</organism>
<keyword evidence="3" id="KW-0808">Transferase</keyword>
<keyword evidence="6" id="KW-0175">Coiled coil</keyword>
<evidence type="ECO:0000256" key="6">
    <source>
        <dbReference type="SAM" id="Coils"/>
    </source>
</evidence>
<protein>
    <recommendedName>
        <fullName evidence="1">site-specific DNA-methyltransferase (adenine-specific)</fullName>
        <ecNumber evidence="1">2.1.1.72</ecNumber>
    </recommendedName>
</protein>
<dbReference type="Pfam" id="PF07669">
    <property type="entry name" value="Eco57I"/>
    <property type="match status" value="1"/>
</dbReference>
<accession>A0A1H9NJ98</accession>
<sequence>MQTALTYRTNRDLFSNHYLDEHLPETDAWDEVSDETLREAYEAINELWEREKTTAPKRNESQLEETFIRPLFRTLGIPFEVEESTSRTRRRPDYGFFETEDATRRAFERREEGGDFYEGSVAVADAKRWGRPLDTRGSGEHDRDFENPSYQIHVYLQETPARWGVLTDGKKWRLYYAPTSHRLDSYYEIDLPTVLETGDLEAFKYFYLFFRHEAFLEDAGGDSFLDDVYDESTVFAQELGADLQDNIYEAITVLSEGFLQYPDNDLTEDDLDLIHDSSLVYLYRLIFVLYAESEGRDLLDTNNEIYEQSYSLNSLKQEVAEELDSADPTYRDWQNTLQARLDELFMLIDEGSKSRGIPEEELHIPAYNGGLFRTDPEDDSREATFLATHDVGDASLARVIELLTRSENAAGDGTVFVDYSSLDVRHLGSVYEGLLEYQLAVADEPLTLDDCEYRSAAEGDDVVVQNGDVYLTTGSGERKATGSYYTPEYVVEYIVENTLEPLVDDIRADLDGRSDRDDRGFGAAFAERVFDLKILDPAMGSGHFLTSVIDYLAREIIDAQEKQAAQQGIETVDEEHDINWARRQVAQRCIYGVDLNPLAVELAKVSLWLRTLAAEQPLAFLDHHLKTGNSLVGSDIEEIEELDSTGGGDGHNASLADFGVARKGTIEQLMRIYEAFIAIENQELADVKEIESKYDEFERNELRQRLEAMANVHTADAFGLDGLPSDAYERMAAAMEDDDEWERIERMQWFQDAQQWADDDDYFHWSLAFPEVFYDTSGTERETPGFDAVVGNPPYLKSHHIPDGVDTVLRTEYETAEEGAYDIYVPFVELANRLRNGRGRVGVIVPNKFFEANYGAALRNYLVENDCLDAVVNFGEKQVFDGVSTYTCVVFLDEAVSAVDYLAISDLTGFANRKPDGDVGERQTYGLESLGDRWNFVTGDTAAVMSKLADKPTLGDASERIFKGLDTGMADFYAVEKRAEHGDTYTVYSAQAEAEIEIETRLLKPLLKGKDIESFRPDYQDRLLFFPYETHTDGYDLLAESTIESTYPHAYEYMKQHESELRQRQNGAYDDDEWYRFTNPRNLHHYDNEKICSPYNSFRPAFIFDTDEFYFTTGFAGAYGTITTEQSPDFYRAVTAILNSTVTQFVMEQTSTPMRGNYFSYEKRFIKHIPLPIDAYSTTAEQRERIAAPLIQEFDAAMCEDGSEPRFSETVERFCEERTKTEAVCYAIADLCTQIGEMKEERHRLNGDVLDYLGTYDGGEQLSEVAEYQPPSGVADSILSETAESRDNLRVGDVRIRERGSKLRILATARYKPETPDEYETDRWGYTETDYLPAMDFVGLEEVKRNVITEFVPKAVANGDGFADFRETATKTNSIVDRIGGLTLPNVADVASGLNRYLRTKRRDEELGRRLESATSVLDDVVYTLYGLSDEDVETVESTVAAERGK</sequence>
<dbReference type="GO" id="GO:0032259">
    <property type="term" value="P:methylation"/>
    <property type="evidence" value="ECO:0007669"/>
    <property type="project" value="UniProtKB-KW"/>
</dbReference>
<dbReference type="InterPro" id="IPR050953">
    <property type="entry name" value="N4_N6_ade-DNA_methylase"/>
</dbReference>
<dbReference type="PANTHER" id="PTHR33841:SF1">
    <property type="entry name" value="DNA METHYLTRANSFERASE A"/>
    <property type="match status" value="1"/>
</dbReference>
<dbReference type="Proteomes" id="UP000199114">
    <property type="component" value="Unassembled WGS sequence"/>
</dbReference>
<dbReference type="EC" id="2.1.1.72" evidence="1"/>
<dbReference type="EMBL" id="FOFD01000005">
    <property type="protein sequence ID" value="SER35735.1"/>
    <property type="molecule type" value="Genomic_DNA"/>
</dbReference>
<keyword evidence="4" id="KW-0949">S-adenosyl-L-methionine</keyword>
<dbReference type="PROSITE" id="PS00092">
    <property type="entry name" value="N6_MTASE"/>
    <property type="match status" value="1"/>
</dbReference>